<evidence type="ECO:0000259" key="2">
    <source>
        <dbReference type="Pfam" id="PF13439"/>
    </source>
</evidence>
<dbReference type="CDD" id="cd03801">
    <property type="entry name" value="GT4_PimA-like"/>
    <property type="match status" value="1"/>
</dbReference>
<protein>
    <submittedName>
        <fullName evidence="3">Glycosyl transferase family 1</fullName>
    </submittedName>
</protein>
<dbReference type="InterPro" id="IPR001296">
    <property type="entry name" value="Glyco_trans_1"/>
</dbReference>
<dbReference type="Proteomes" id="UP000256650">
    <property type="component" value="Unassembled WGS sequence"/>
</dbReference>
<dbReference type="PANTHER" id="PTHR45947:SF3">
    <property type="entry name" value="SULFOQUINOVOSYL TRANSFERASE SQD2"/>
    <property type="match status" value="1"/>
</dbReference>
<dbReference type="SUPFAM" id="SSF53756">
    <property type="entry name" value="UDP-Glycosyltransferase/glycogen phosphorylase"/>
    <property type="match status" value="1"/>
</dbReference>
<dbReference type="PANTHER" id="PTHR45947">
    <property type="entry name" value="SULFOQUINOVOSYL TRANSFERASE SQD2"/>
    <property type="match status" value="1"/>
</dbReference>
<dbReference type="GO" id="GO:0016758">
    <property type="term" value="F:hexosyltransferase activity"/>
    <property type="evidence" value="ECO:0007669"/>
    <property type="project" value="TreeGrafter"/>
</dbReference>
<dbReference type="EMBL" id="NXLS01000010">
    <property type="protein sequence ID" value="RDU61906.1"/>
    <property type="molecule type" value="Genomic_DNA"/>
</dbReference>
<keyword evidence="4" id="KW-1185">Reference proteome</keyword>
<dbReference type="Pfam" id="PF13439">
    <property type="entry name" value="Glyco_transf_4"/>
    <property type="match status" value="1"/>
</dbReference>
<comment type="caution">
    <text evidence="3">The sequence shown here is derived from an EMBL/GenBank/DDBJ whole genome shotgun (WGS) entry which is preliminary data.</text>
</comment>
<reference evidence="3 4" key="1">
    <citation type="submission" date="2018-04" db="EMBL/GenBank/DDBJ databases">
        <title>Novel Campyloabacter and Helicobacter Species and Strains.</title>
        <authorList>
            <person name="Mannion A.J."/>
            <person name="Shen Z."/>
            <person name="Fox J.G."/>
        </authorList>
    </citation>
    <scope>NUCLEOTIDE SEQUENCE [LARGE SCALE GENOMIC DNA]</scope>
    <source>
        <strain evidence="3 4">MIT 99-5101</strain>
    </source>
</reference>
<dbReference type="InterPro" id="IPR050194">
    <property type="entry name" value="Glycosyltransferase_grp1"/>
</dbReference>
<gene>
    <name evidence="3" type="ORF">CQA43_08345</name>
</gene>
<evidence type="ECO:0000313" key="3">
    <source>
        <dbReference type="EMBL" id="RDU61906.1"/>
    </source>
</evidence>
<accession>A0A3D8IAC7</accession>
<dbReference type="RefSeq" id="WP_115552141.1">
    <property type="nucleotide sequence ID" value="NZ_CAOOIB010000014.1"/>
</dbReference>
<organism evidence="3 4">
    <name type="scientific">Helicobacter ganmani</name>
    <dbReference type="NCBI Taxonomy" id="60246"/>
    <lineage>
        <taxon>Bacteria</taxon>
        <taxon>Pseudomonadati</taxon>
        <taxon>Campylobacterota</taxon>
        <taxon>Epsilonproteobacteria</taxon>
        <taxon>Campylobacterales</taxon>
        <taxon>Helicobacteraceae</taxon>
        <taxon>Helicobacter</taxon>
    </lineage>
</organism>
<dbReference type="Pfam" id="PF00534">
    <property type="entry name" value="Glycos_transf_1"/>
    <property type="match status" value="1"/>
</dbReference>
<sequence length="357" mass="40498">MGGGQNKVLNEMKLMRELGHKVFLFANPNTQIAQRAENLGFEVIACEMSKKTYHQSIPKLFSIVKKYHIHCVITHDSTDSWIGVATRILCRLNGIRTIFMRERHNLYPIKGFLSKALHTHLFDKILYISEAVGEYLEQIGVPKSKLFYLPDTIDTTSLKQTKSSFREEFGIAGDSLVIGTFTSLYPKKGVYDFAEAAKLVLKEYPNAVIVFGGGINEGIKNQIQQDFKQRERIIFTGWREDALNVIKAFDIYVFASHTEGLGTVLLEAMCSQVPIVVYDKPPMNHLIAHKQRGLCASYLDAQDLSCQILHLITHKEESLMYARGALEYVCTRHDHTRLKGALENLLAQVAQRFQDSI</sequence>
<evidence type="ECO:0000313" key="4">
    <source>
        <dbReference type="Proteomes" id="UP000256650"/>
    </source>
</evidence>
<dbReference type="AlphaFoldDB" id="A0A3D8IAC7"/>
<proteinExistence type="predicted"/>
<dbReference type="Gene3D" id="3.40.50.2000">
    <property type="entry name" value="Glycogen Phosphorylase B"/>
    <property type="match status" value="2"/>
</dbReference>
<dbReference type="InterPro" id="IPR028098">
    <property type="entry name" value="Glyco_trans_4-like_N"/>
</dbReference>
<keyword evidence="3" id="KW-0808">Transferase</keyword>
<evidence type="ECO:0000259" key="1">
    <source>
        <dbReference type="Pfam" id="PF00534"/>
    </source>
</evidence>
<feature type="domain" description="Glycosyl transferase family 1" evidence="1">
    <location>
        <begin position="164"/>
        <end position="319"/>
    </location>
</feature>
<name>A0A3D8IAC7_9HELI</name>
<feature type="domain" description="Glycosyltransferase subfamily 4-like N-terminal" evidence="2">
    <location>
        <begin position="2"/>
        <end position="156"/>
    </location>
</feature>